<proteinExistence type="predicted"/>
<accession>A0ACC2LHD9</accession>
<name>A0ACC2LHD9_PERAE</name>
<organism evidence="1 2">
    <name type="scientific">Persea americana</name>
    <name type="common">Avocado</name>
    <dbReference type="NCBI Taxonomy" id="3435"/>
    <lineage>
        <taxon>Eukaryota</taxon>
        <taxon>Viridiplantae</taxon>
        <taxon>Streptophyta</taxon>
        <taxon>Embryophyta</taxon>
        <taxon>Tracheophyta</taxon>
        <taxon>Spermatophyta</taxon>
        <taxon>Magnoliopsida</taxon>
        <taxon>Magnoliidae</taxon>
        <taxon>Laurales</taxon>
        <taxon>Lauraceae</taxon>
        <taxon>Persea</taxon>
    </lineage>
</organism>
<comment type="caution">
    <text evidence="1">The sequence shown here is derived from an EMBL/GenBank/DDBJ whole genome shotgun (WGS) entry which is preliminary data.</text>
</comment>
<protein>
    <submittedName>
        <fullName evidence="1">Uncharacterized protein</fullName>
    </submittedName>
</protein>
<dbReference type="Proteomes" id="UP001234297">
    <property type="component" value="Chromosome 8"/>
</dbReference>
<keyword evidence="2" id="KW-1185">Reference proteome</keyword>
<evidence type="ECO:0000313" key="1">
    <source>
        <dbReference type="EMBL" id="KAJ8632753.1"/>
    </source>
</evidence>
<sequence>MVAKQLRWAESPLKGLTQMIKESSSYLSFWPFSTFRCEKDSAMESPPDWELRDMGLALSVGLQYYFSFCFPTHSTNAANELWL</sequence>
<gene>
    <name evidence="1" type="ORF">MRB53_026089</name>
</gene>
<evidence type="ECO:0000313" key="2">
    <source>
        <dbReference type="Proteomes" id="UP001234297"/>
    </source>
</evidence>
<reference evidence="1 2" key="1">
    <citation type="journal article" date="2022" name="Hortic Res">
        <title>A haplotype resolved chromosomal level avocado genome allows analysis of novel avocado genes.</title>
        <authorList>
            <person name="Nath O."/>
            <person name="Fletcher S.J."/>
            <person name="Hayward A."/>
            <person name="Shaw L.M."/>
            <person name="Masouleh A.K."/>
            <person name="Furtado A."/>
            <person name="Henry R.J."/>
            <person name="Mitter N."/>
        </authorList>
    </citation>
    <scope>NUCLEOTIDE SEQUENCE [LARGE SCALE GENOMIC DNA]</scope>
    <source>
        <strain evidence="2">cv. Hass</strain>
    </source>
</reference>
<dbReference type="EMBL" id="CM056816">
    <property type="protein sequence ID" value="KAJ8632753.1"/>
    <property type="molecule type" value="Genomic_DNA"/>
</dbReference>